<dbReference type="EMBL" id="BGPR01000320">
    <property type="protein sequence ID" value="GBM12879.1"/>
    <property type="molecule type" value="Genomic_DNA"/>
</dbReference>
<sequence length="112" mass="12403">MVSFDDVWRAIACPWLSPHHCPSGIDLDVKSRLIRKEYVSPLLWCPTATFTGHSRALTCAGDKGTQTTGRRANIPPSCSLHDIVWRDMVLPASTESCDVSCRAVSVLRRLAH</sequence>
<comment type="caution">
    <text evidence="1">The sequence shown here is derived from an EMBL/GenBank/DDBJ whole genome shotgun (WGS) entry which is preliminary data.</text>
</comment>
<accession>A0A4Y2D9G6</accession>
<protein>
    <submittedName>
        <fullName evidence="1">Uncharacterized protein</fullName>
    </submittedName>
</protein>
<name>A0A4Y2D9G6_ARAVE</name>
<gene>
    <name evidence="1" type="ORF">AVEN_114961_1</name>
</gene>
<evidence type="ECO:0000313" key="1">
    <source>
        <dbReference type="EMBL" id="GBM12879.1"/>
    </source>
</evidence>
<evidence type="ECO:0000313" key="2">
    <source>
        <dbReference type="Proteomes" id="UP000499080"/>
    </source>
</evidence>
<dbReference type="AlphaFoldDB" id="A0A4Y2D9G6"/>
<dbReference type="Proteomes" id="UP000499080">
    <property type="component" value="Unassembled WGS sequence"/>
</dbReference>
<reference evidence="1 2" key="1">
    <citation type="journal article" date="2019" name="Sci. Rep.">
        <title>Orb-weaving spider Araneus ventricosus genome elucidates the spidroin gene catalogue.</title>
        <authorList>
            <person name="Kono N."/>
            <person name="Nakamura H."/>
            <person name="Ohtoshi R."/>
            <person name="Moran D.A.P."/>
            <person name="Shinohara A."/>
            <person name="Yoshida Y."/>
            <person name="Fujiwara M."/>
            <person name="Mori M."/>
            <person name="Tomita M."/>
            <person name="Arakawa K."/>
        </authorList>
    </citation>
    <scope>NUCLEOTIDE SEQUENCE [LARGE SCALE GENOMIC DNA]</scope>
</reference>
<organism evidence="1 2">
    <name type="scientific">Araneus ventricosus</name>
    <name type="common">Orbweaver spider</name>
    <name type="synonym">Epeira ventricosa</name>
    <dbReference type="NCBI Taxonomy" id="182803"/>
    <lineage>
        <taxon>Eukaryota</taxon>
        <taxon>Metazoa</taxon>
        <taxon>Ecdysozoa</taxon>
        <taxon>Arthropoda</taxon>
        <taxon>Chelicerata</taxon>
        <taxon>Arachnida</taxon>
        <taxon>Araneae</taxon>
        <taxon>Araneomorphae</taxon>
        <taxon>Entelegynae</taxon>
        <taxon>Araneoidea</taxon>
        <taxon>Araneidae</taxon>
        <taxon>Araneus</taxon>
    </lineage>
</organism>
<proteinExistence type="predicted"/>
<keyword evidence="2" id="KW-1185">Reference proteome</keyword>